<dbReference type="Gene3D" id="2.60.200.20">
    <property type="match status" value="1"/>
</dbReference>
<evidence type="ECO:0000256" key="7">
    <source>
        <dbReference type="ARBA" id="ARBA00022843"/>
    </source>
</evidence>
<evidence type="ECO:0000256" key="1">
    <source>
        <dbReference type="ARBA" id="ARBA00004123"/>
    </source>
</evidence>
<evidence type="ECO:0000256" key="2">
    <source>
        <dbReference type="ARBA" id="ARBA00009986"/>
    </source>
</evidence>
<dbReference type="InterPro" id="IPR000253">
    <property type="entry name" value="FHA_dom"/>
</dbReference>
<dbReference type="GO" id="GO:0016620">
    <property type="term" value="F:oxidoreductase activity, acting on the aldehyde or oxo group of donors, NAD or NADP as acceptor"/>
    <property type="evidence" value="ECO:0007669"/>
    <property type="project" value="InterPro"/>
</dbReference>
<feature type="domain" description="FHA" evidence="14">
    <location>
        <begin position="193"/>
        <end position="256"/>
    </location>
</feature>
<keyword evidence="16" id="KW-1185">Reference proteome</keyword>
<keyword evidence="9" id="KW-0943">RNA-mediated gene silencing</keyword>
<evidence type="ECO:0000313" key="16">
    <source>
        <dbReference type="Proteomes" id="UP000759131"/>
    </source>
</evidence>
<keyword evidence="11" id="KW-0539">Nucleus</keyword>
<evidence type="ECO:0000256" key="10">
    <source>
        <dbReference type="ARBA" id="ARBA00023187"/>
    </source>
</evidence>
<comment type="subcellular location">
    <subcellularLocation>
        <location evidence="1">Nucleus</location>
    </subcellularLocation>
</comment>
<keyword evidence="5" id="KW-0507">mRNA processing</keyword>
<sequence>MNGSGESMDREDRHHRRRGRDDRRRSPPALEADPHMAWNELRDRAKDEQRGGGRRHPYFDRQSGDNRHGSRGQRHDRDFGGDNDRHRRGRDNDRRHESNDNRNRDTFDKSDEFWSKESKAKTKSDDKDVVKEKEKPNLLTTGKLAEDTNTFNGVVIKYGEPTEARKPKRRWRLYPFKGQDSLDFIPVHRQSAYLLGRDRKIADIPIDHPSCSKQHSVLQFRLIEYKREDGSNGKRIRPYIIDLESSNGTYVNNQRIDAKCYVELFEKDVIKFGFSSREYVVLHEQSKDESDDDDIQDAEEPEVCCAGSRTFVQEGVYDEFVRKSAEVAAARVVGDPFNTKTVQGPQVNAQQLNKVMELIESGIKEGATLETGGKRIGNKGYYVEPTVFSNVRDDMRIAREEIFGPVQQIIKFKTMDEVIQRSNDTIYGLGSGIVTKSLDNVLTYSQAVKAGTVWVNCYFVVTPQTPLGGYKMSGFGREFGENALYEYTEEKTITIRLANKNS</sequence>
<dbReference type="Pfam" id="PF00171">
    <property type="entry name" value="Aldedh"/>
    <property type="match status" value="1"/>
</dbReference>
<organism evidence="15">
    <name type="scientific">Medioppia subpectinata</name>
    <dbReference type="NCBI Taxonomy" id="1979941"/>
    <lineage>
        <taxon>Eukaryota</taxon>
        <taxon>Metazoa</taxon>
        <taxon>Ecdysozoa</taxon>
        <taxon>Arthropoda</taxon>
        <taxon>Chelicerata</taxon>
        <taxon>Arachnida</taxon>
        <taxon>Acari</taxon>
        <taxon>Acariformes</taxon>
        <taxon>Sarcoptiformes</taxon>
        <taxon>Oribatida</taxon>
        <taxon>Brachypylina</taxon>
        <taxon>Oppioidea</taxon>
        <taxon>Oppiidae</taxon>
        <taxon>Medioppia</taxon>
    </lineage>
</organism>
<dbReference type="Proteomes" id="UP000759131">
    <property type="component" value="Unassembled WGS sequence"/>
</dbReference>
<dbReference type="Pfam" id="PF00498">
    <property type="entry name" value="FHA"/>
    <property type="match status" value="1"/>
</dbReference>
<dbReference type="SUPFAM" id="SSF49879">
    <property type="entry name" value="SMAD/FHA domain"/>
    <property type="match status" value="1"/>
</dbReference>
<dbReference type="InterPro" id="IPR016161">
    <property type="entry name" value="Ald_DH/histidinol_DH"/>
</dbReference>
<dbReference type="InterPro" id="IPR016162">
    <property type="entry name" value="Ald_DH_N"/>
</dbReference>
<protein>
    <recommendedName>
        <fullName evidence="14">FHA domain-containing protein</fullName>
    </recommendedName>
</protein>
<dbReference type="GO" id="GO:0006397">
    <property type="term" value="P:mRNA processing"/>
    <property type="evidence" value="ECO:0007669"/>
    <property type="project" value="UniProtKB-KW"/>
</dbReference>
<keyword evidence="6" id="KW-0747">Spliceosome</keyword>
<dbReference type="InterPro" id="IPR015590">
    <property type="entry name" value="Aldehyde_DH_dom"/>
</dbReference>
<comment type="similarity">
    <text evidence="2">Belongs to the aldehyde dehydrogenase family.</text>
</comment>
<dbReference type="CDD" id="cd22718">
    <property type="entry name" value="FHA_SNIP1"/>
    <property type="match status" value="1"/>
</dbReference>
<dbReference type="SUPFAM" id="SSF53720">
    <property type="entry name" value="ALDH-like"/>
    <property type="match status" value="1"/>
</dbReference>
<evidence type="ECO:0000256" key="3">
    <source>
        <dbReference type="ARBA" id="ARBA00022499"/>
    </source>
</evidence>
<dbReference type="FunFam" id="2.60.200.20:FF:000008">
    <property type="entry name" value="smad nuclear-interacting protein 1"/>
    <property type="match status" value="1"/>
</dbReference>
<dbReference type="GO" id="GO:0008380">
    <property type="term" value="P:RNA splicing"/>
    <property type="evidence" value="ECO:0007669"/>
    <property type="project" value="UniProtKB-KW"/>
</dbReference>
<dbReference type="EMBL" id="OC858133">
    <property type="protein sequence ID" value="CAD7626086.1"/>
    <property type="molecule type" value="Genomic_DNA"/>
</dbReference>
<keyword evidence="8" id="KW-0175">Coiled coil</keyword>
<evidence type="ECO:0000256" key="5">
    <source>
        <dbReference type="ARBA" id="ARBA00022664"/>
    </source>
</evidence>
<evidence type="ECO:0000259" key="14">
    <source>
        <dbReference type="PROSITE" id="PS50006"/>
    </source>
</evidence>
<comment type="function">
    <text evidence="12">Required for pre-mRNA splicing as component of the spliceosome. As a component of the minor spliceosome, involved in the splicing of U12-type introns in pre-mRNAs. Down-regulates NF-kappa-B signaling by competing with RELA for CREBBP/EP300 binding. Involved in the microRNA (miRNA) biogenesis. May be involved in cyclin-D1/CCND1 mRNA stability through the SNARP complex which associates with both the 3'end of the CCND1 gene and its mRNA.</text>
</comment>
<keyword evidence="4" id="KW-0597">Phosphoprotein</keyword>
<dbReference type="InterPro" id="IPR008984">
    <property type="entry name" value="SMAD_FHA_dom_sf"/>
</dbReference>
<dbReference type="Gene3D" id="3.40.605.10">
    <property type="entry name" value="Aldehyde Dehydrogenase, Chain A, domain 1"/>
    <property type="match status" value="1"/>
</dbReference>
<dbReference type="PROSITE" id="PS50006">
    <property type="entry name" value="FHA_DOMAIN"/>
    <property type="match status" value="1"/>
</dbReference>
<evidence type="ECO:0000256" key="13">
    <source>
        <dbReference type="SAM" id="MobiDB-lite"/>
    </source>
</evidence>
<reference evidence="15" key="1">
    <citation type="submission" date="2020-11" db="EMBL/GenBank/DDBJ databases">
        <authorList>
            <person name="Tran Van P."/>
        </authorList>
    </citation>
    <scope>NUCLEOTIDE SEQUENCE</scope>
</reference>
<dbReference type="SMART" id="SM00240">
    <property type="entry name" value="FHA"/>
    <property type="match status" value="1"/>
</dbReference>
<proteinExistence type="inferred from homology"/>
<evidence type="ECO:0000256" key="11">
    <source>
        <dbReference type="ARBA" id="ARBA00023242"/>
    </source>
</evidence>
<dbReference type="OrthoDB" id="444265at2759"/>
<name>A0A7R9KQF7_9ACAR</name>
<dbReference type="Gene3D" id="3.40.309.10">
    <property type="entry name" value="Aldehyde Dehydrogenase, Chain A, domain 2"/>
    <property type="match status" value="1"/>
</dbReference>
<gene>
    <name evidence="15" type="ORF">OSB1V03_LOCUS6519</name>
</gene>
<accession>A0A7R9KQF7</accession>
<evidence type="ECO:0000256" key="12">
    <source>
        <dbReference type="ARBA" id="ARBA00055964"/>
    </source>
</evidence>
<evidence type="ECO:0000256" key="9">
    <source>
        <dbReference type="ARBA" id="ARBA00023158"/>
    </source>
</evidence>
<evidence type="ECO:0000256" key="8">
    <source>
        <dbReference type="ARBA" id="ARBA00023054"/>
    </source>
</evidence>
<dbReference type="FunFam" id="3.40.309.10:FF:000001">
    <property type="entry name" value="Mitochondrial aldehyde dehydrogenase 2"/>
    <property type="match status" value="1"/>
</dbReference>
<feature type="region of interest" description="Disordered" evidence="13">
    <location>
        <begin position="1"/>
        <end position="134"/>
    </location>
</feature>
<keyword evidence="10" id="KW-0508">mRNA splicing</keyword>
<evidence type="ECO:0000256" key="6">
    <source>
        <dbReference type="ARBA" id="ARBA00022728"/>
    </source>
</evidence>
<feature type="compositionally biased region" description="Basic and acidic residues" evidence="13">
    <location>
        <begin position="40"/>
        <end position="134"/>
    </location>
</feature>
<dbReference type="GO" id="GO:0031047">
    <property type="term" value="P:regulatory ncRNA-mediated gene silencing"/>
    <property type="evidence" value="ECO:0007669"/>
    <property type="project" value="UniProtKB-KW"/>
</dbReference>
<dbReference type="AlphaFoldDB" id="A0A7R9KQF7"/>
<keyword evidence="7" id="KW-0832">Ubl conjugation</keyword>
<dbReference type="GO" id="GO:0005681">
    <property type="term" value="C:spliceosomal complex"/>
    <property type="evidence" value="ECO:0007669"/>
    <property type="project" value="UniProtKB-KW"/>
</dbReference>
<dbReference type="InterPro" id="IPR016163">
    <property type="entry name" value="Ald_DH_C"/>
</dbReference>
<dbReference type="EMBL" id="CAJPIZ010003558">
    <property type="protein sequence ID" value="CAG2106516.1"/>
    <property type="molecule type" value="Genomic_DNA"/>
</dbReference>
<evidence type="ECO:0000313" key="15">
    <source>
        <dbReference type="EMBL" id="CAD7626086.1"/>
    </source>
</evidence>
<dbReference type="PANTHER" id="PTHR11699">
    <property type="entry name" value="ALDEHYDE DEHYDROGENASE-RELATED"/>
    <property type="match status" value="1"/>
</dbReference>
<evidence type="ECO:0000256" key="4">
    <source>
        <dbReference type="ARBA" id="ARBA00022553"/>
    </source>
</evidence>
<keyword evidence="3" id="KW-1017">Isopeptide bond</keyword>